<dbReference type="RefSeq" id="WP_115021504.1">
    <property type="nucleotide sequence ID" value="NZ_CP069533.1"/>
</dbReference>
<name>A0A376CW94_9CORY</name>
<proteinExistence type="predicted"/>
<evidence type="ECO:0000313" key="2">
    <source>
        <dbReference type="Proteomes" id="UP000254287"/>
    </source>
</evidence>
<sequence>MGLFSALKNLVGSPGARLASPDPHAVEVELDRLAVHTADGLIIVETSPSGAKVLAEVARAGEAAQLRGPRTGPHTTVYLSPTTAQERAVHDPKRGWVIPLSPEELSLLKNLSPEPGDYEISTALAIAIEGV</sequence>
<organism evidence="1 2">
    <name type="scientific">Corynebacterium minutissimum</name>
    <dbReference type="NCBI Taxonomy" id="38301"/>
    <lineage>
        <taxon>Bacteria</taxon>
        <taxon>Bacillati</taxon>
        <taxon>Actinomycetota</taxon>
        <taxon>Actinomycetes</taxon>
        <taxon>Mycobacteriales</taxon>
        <taxon>Corynebacteriaceae</taxon>
        <taxon>Corynebacterium</taxon>
    </lineage>
</organism>
<dbReference type="Proteomes" id="UP000254287">
    <property type="component" value="Unassembled WGS sequence"/>
</dbReference>
<dbReference type="AlphaFoldDB" id="A0A376CW94"/>
<reference evidence="1 2" key="1">
    <citation type="submission" date="2018-06" db="EMBL/GenBank/DDBJ databases">
        <authorList>
            <consortium name="Pathogen Informatics"/>
            <person name="Doyle S."/>
        </authorList>
    </citation>
    <scope>NUCLEOTIDE SEQUENCE [LARGE SCALE GENOMIC DNA]</scope>
    <source>
        <strain evidence="1 2">NCTC10289</strain>
    </source>
</reference>
<protein>
    <submittedName>
        <fullName evidence="1">Uncharacterized protein</fullName>
    </submittedName>
</protein>
<gene>
    <name evidence="1" type="ORF">NCTC10289_00908</name>
</gene>
<accession>A0A376CW94</accession>
<dbReference type="EMBL" id="UFXP01000001">
    <property type="protein sequence ID" value="STC76233.1"/>
    <property type="molecule type" value="Genomic_DNA"/>
</dbReference>
<evidence type="ECO:0000313" key="1">
    <source>
        <dbReference type="EMBL" id="STC76233.1"/>
    </source>
</evidence>